<evidence type="ECO:0000256" key="8">
    <source>
        <dbReference type="SAM" id="SignalP"/>
    </source>
</evidence>
<evidence type="ECO:0000256" key="4">
    <source>
        <dbReference type="ARBA" id="ARBA00022989"/>
    </source>
</evidence>
<evidence type="ECO:0000256" key="6">
    <source>
        <dbReference type="SAM" id="MobiDB-lite"/>
    </source>
</evidence>
<dbReference type="EMBL" id="BAABFA010000012">
    <property type="protein sequence ID" value="GAA4466560.1"/>
    <property type="molecule type" value="Genomic_DNA"/>
</dbReference>
<keyword evidence="5 7" id="KW-0472">Membrane</keyword>
<reference evidence="12" key="1">
    <citation type="journal article" date="2019" name="Int. J. Syst. Evol. Microbiol.">
        <title>The Global Catalogue of Microorganisms (GCM) 10K type strain sequencing project: providing services to taxonomists for standard genome sequencing and annotation.</title>
        <authorList>
            <consortium name="The Broad Institute Genomics Platform"/>
            <consortium name="The Broad Institute Genome Sequencing Center for Infectious Disease"/>
            <person name="Wu L."/>
            <person name="Ma J."/>
        </authorList>
    </citation>
    <scope>NUCLEOTIDE SEQUENCE [LARGE SCALE GENOMIC DNA]</scope>
    <source>
        <strain evidence="12">JCM 32105</strain>
    </source>
</reference>
<feature type="transmembrane region" description="Helical" evidence="7">
    <location>
        <begin position="370"/>
        <end position="394"/>
    </location>
</feature>
<evidence type="ECO:0000313" key="11">
    <source>
        <dbReference type="EMBL" id="GAA4466560.1"/>
    </source>
</evidence>
<evidence type="ECO:0000256" key="1">
    <source>
        <dbReference type="ARBA" id="ARBA00004141"/>
    </source>
</evidence>
<dbReference type="Pfam" id="PF02683">
    <property type="entry name" value="DsbD_TM"/>
    <property type="match status" value="1"/>
</dbReference>
<sequence length="707" mass="76488">MTRIYKIIPLFILLLLGAGTLHAQMVKDPTKWDIKAIKKQGQEYEVIFSMTLAKDWHIWSLTPGGDGLQVPPEFIFNKNAALKLNGSMAETGKKITGPMDGVDGIVNYFTDKVTYTQKATIAGNSTISGKYSYQVCDDHMCLPPKTVKFSIQVTDAGGAPIDTTAAAPAADTGGHVAATSDSAAATSATDTTKKTAAAHPAAGKDDNGGGGDRSLLGLFLLSLGGGLIAIFTPCIFSMIPITVSFFTKRSKTRSEGIRNAIYYSLSIIVIFTVLGVLISAIFGASALNTLSTDWRANLFFFILIVIFAISFLGAFEITLPASWTNVTDSRAGVGSFMGIFFMALTLVIVSFSCTGPIVGTLLVEASKGGIAGPAVGMFGFSLGLALPFALFAIFPGLVNKMASSGGWLNQVKVVLGIIELMLALKFLSNADLAQGWRLLDREIFIAIWIVLAIILGIYLLGKLKLSHDDAPAKNIYGQEYVSIFKLFLAITSFTFAVYLLPGMWGAPLNGMSAFLPPMGTFHQFGGGSGGTTHNAPAGDVAPVKYVQEMKIYEPPVVTDLGLVTYYEYEEALAASKKLHKPIMLDFTGINCVNCRKMESQVWSHPEVAKRLKEDFIVASLYSDMNRIELPKEQQYYSKDLGSDIVTLGNRNADIQASKFGSNSQPFYFYVDENGNKLADAGYSYDPDVQKFIAHLDKVKERYRAQNN</sequence>
<feature type="compositionally biased region" description="Low complexity" evidence="6">
    <location>
        <begin position="183"/>
        <end position="201"/>
    </location>
</feature>
<dbReference type="Gene3D" id="3.40.30.10">
    <property type="entry name" value="Glutaredoxin"/>
    <property type="match status" value="1"/>
</dbReference>
<feature type="transmembrane region" description="Helical" evidence="7">
    <location>
        <begin position="215"/>
        <end position="239"/>
    </location>
</feature>
<evidence type="ECO:0000256" key="3">
    <source>
        <dbReference type="ARBA" id="ARBA00022748"/>
    </source>
</evidence>
<dbReference type="Pfam" id="PF11412">
    <property type="entry name" value="DsbD_N"/>
    <property type="match status" value="1"/>
</dbReference>
<evidence type="ECO:0000259" key="10">
    <source>
        <dbReference type="Pfam" id="PF11412"/>
    </source>
</evidence>
<dbReference type="PANTHER" id="PTHR32234">
    <property type="entry name" value="THIOL:DISULFIDE INTERCHANGE PROTEIN DSBD"/>
    <property type="match status" value="1"/>
</dbReference>
<name>A0ABP8NFX1_9BACT</name>
<keyword evidence="8" id="KW-0732">Signal</keyword>
<evidence type="ECO:0000313" key="12">
    <source>
        <dbReference type="Proteomes" id="UP001500067"/>
    </source>
</evidence>
<dbReference type="InterPro" id="IPR003834">
    <property type="entry name" value="Cyt_c_assmbl_TM_dom"/>
</dbReference>
<protein>
    <submittedName>
        <fullName evidence="11">Cytochrome c biogenesis protein CcdA</fullName>
    </submittedName>
</protein>
<organism evidence="11 12">
    <name type="scientific">Nemorincola caseinilytica</name>
    <dbReference type="NCBI Taxonomy" id="2054315"/>
    <lineage>
        <taxon>Bacteria</taxon>
        <taxon>Pseudomonadati</taxon>
        <taxon>Bacteroidota</taxon>
        <taxon>Chitinophagia</taxon>
        <taxon>Chitinophagales</taxon>
        <taxon>Chitinophagaceae</taxon>
        <taxon>Nemorincola</taxon>
    </lineage>
</organism>
<dbReference type="InterPro" id="IPR036249">
    <property type="entry name" value="Thioredoxin-like_sf"/>
</dbReference>
<dbReference type="PANTHER" id="PTHR32234:SF0">
    <property type="entry name" value="THIOL:DISULFIDE INTERCHANGE PROTEIN DSBD"/>
    <property type="match status" value="1"/>
</dbReference>
<comment type="caution">
    <text evidence="11">The sequence shown here is derived from an EMBL/GenBank/DDBJ whole genome shotgun (WGS) entry which is preliminary data.</text>
</comment>
<feature type="region of interest" description="Disordered" evidence="6">
    <location>
        <begin position="183"/>
        <end position="206"/>
    </location>
</feature>
<keyword evidence="2 7" id="KW-0812">Transmembrane</keyword>
<feature type="transmembrane region" description="Helical" evidence="7">
    <location>
        <begin position="298"/>
        <end position="319"/>
    </location>
</feature>
<feature type="signal peptide" evidence="8">
    <location>
        <begin position="1"/>
        <end position="23"/>
    </location>
</feature>
<proteinExistence type="predicted"/>
<feature type="transmembrane region" description="Helical" evidence="7">
    <location>
        <begin position="331"/>
        <end position="358"/>
    </location>
</feature>
<feature type="transmembrane region" description="Helical" evidence="7">
    <location>
        <begin position="482"/>
        <end position="504"/>
    </location>
</feature>
<dbReference type="Proteomes" id="UP001500067">
    <property type="component" value="Unassembled WGS sequence"/>
</dbReference>
<feature type="domain" description="Cytochrome C biogenesis protein transmembrane" evidence="9">
    <location>
        <begin position="219"/>
        <end position="428"/>
    </location>
</feature>
<dbReference type="Pfam" id="PF13899">
    <property type="entry name" value="Thioredoxin_7"/>
    <property type="match status" value="1"/>
</dbReference>
<feature type="transmembrane region" description="Helical" evidence="7">
    <location>
        <begin position="443"/>
        <end position="461"/>
    </location>
</feature>
<feature type="transmembrane region" description="Helical" evidence="7">
    <location>
        <begin position="406"/>
        <end position="423"/>
    </location>
</feature>
<keyword evidence="4 7" id="KW-1133">Transmembrane helix</keyword>
<dbReference type="SUPFAM" id="SSF52833">
    <property type="entry name" value="Thioredoxin-like"/>
    <property type="match status" value="1"/>
</dbReference>
<gene>
    <name evidence="11" type="ORF">GCM10023093_20850</name>
</gene>
<evidence type="ECO:0000256" key="5">
    <source>
        <dbReference type="ARBA" id="ARBA00023136"/>
    </source>
</evidence>
<keyword evidence="3" id="KW-0201">Cytochrome c-type biogenesis</keyword>
<dbReference type="InterPro" id="IPR028250">
    <property type="entry name" value="DsbDN"/>
</dbReference>
<dbReference type="RefSeq" id="WP_345082727.1">
    <property type="nucleotide sequence ID" value="NZ_BAABFA010000012.1"/>
</dbReference>
<evidence type="ECO:0000256" key="2">
    <source>
        <dbReference type="ARBA" id="ARBA00022692"/>
    </source>
</evidence>
<feature type="transmembrane region" description="Helical" evidence="7">
    <location>
        <begin position="260"/>
        <end position="286"/>
    </location>
</feature>
<feature type="chain" id="PRO_5046535299" evidence="8">
    <location>
        <begin position="24"/>
        <end position="707"/>
    </location>
</feature>
<feature type="domain" description="Thiol:disulfide interchange protein DsbD N-terminal" evidence="10">
    <location>
        <begin position="25"/>
        <end position="149"/>
    </location>
</feature>
<evidence type="ECO:0000259" key="9">
    <source>
        <dbReference type="Pfam" id="PF02683"/>
    </source>
</evidence>
<accession>A0ABP8NFX1</accession>
<evidence type="ECO:0000256" key="7">
    <source>
        <dbReference type="SAM" id="Phobius"/>
    </source>
</evidence>
<keyword evidence="12" id="KW-1185">Reference proteome</keyword>
<comment type="subcellular location">
    <subcellularLocation>
        <location evidence="1">Membrane</location>
        <topology evidence="1">Multi-pass membrane protein</topology>
    </subcellularLocation>
</comment>